<accession>A0A381XAJ1</accession>
<gene>
    <name evidence="1" type="ORF">METZ01_LOCUS114097</name>
</gene>
<dbReference type="EMBL" id="UINC01014345">
    <property type="protein sequence ID" value="SVA61243.1"/>
    <property type="molecule type" value="Genomic_DNA"/>
</dbReference>
<protein>
    <submittedName>
        <fullName evidence="1">Uncharacterized protein</fullName>
    </submittedName>
</protein>
<proteinExistence type="predicted"/>
<reference evidence="1" key="1">
    <citation type="submission" date="2018-05" db="EMBL/GenBank/DDBJ databases">
        <authorList>
            <person name="Lanie J.A."/>
            <person name="Ng W.-L."/>
            <person name="Kazmierczak K.M."/>
            <person name="Andrzejewski T.M."/>
            <person name="Davidsen T.M."/>
            <person name="Wayne K.J."/>
            <person name="Tettelin H."/>
            <person name="Glass J.I."/>
            <person name="Rusch D."/>
            <person name="Podicherti R."/>
            <person name="Tsui H.-C.T."/>
            <person name="Winkler M.E."/>
        </authorList>
    </citation>
    <scope>NUCLEOTIDE SEQUENCE</scope>
</reference>
<name>A0A381XAJ1_9ZZZZ</name>
<sequence length="325" mass="37639">MSEVSLFELLKEGDIDNCYQFSDKASLGGKDLVEYLNTLLYYSVSIDWTSDIKDHPLIVINSIKNILSDNRNKPSKILLNYCLDILIKGTIRDDIKYIDEIKNEGIASTVFVGNLEDSLQSGDWDKAKILAAKIFLASDRSRAVIDTIADIGLQNIEHNGVFIFHLLRAFHFKQEKSQTWSYACCLIEILRSKPIPYPHTRKELKPNELFDQIIACRNPDLLVSYMAMFRIWDGDYVRQNSYNREISHWLSTKQSLLKKMKIKESKIASDNDMDNNYIKITEKIISQRVSFGQILKKITILETIRYITKIRPDKNLYYYAGQLIS</sequence>
<evidence type="ECO:0000313" key="1">
    <source>
        <dbReference type="EMBL" id="SVA61243.1"/>
    </source>
</evidence>
<dbReference type="AlphaFoldDB" id="A0A381XAJ1"/>
<organism evidence="1">
    <name type="scientific">marine metagenome</name>
    <dbReference type="NCBI Taxonomy" id="408172"/>
    <lineage>
        <taxon>unclassified sequences</taxon>
        <taxon>metagenomes</taxon>
        <taxon>ecological metagenomes</taxon>
    </lineage>
</organism>